<sequence>MSGQPAGPLPGDAERALYLEILAQGGRVGFAEAVRQDPGAVVRLIGLGLLVPHGTADQLTAVSPRAVAGRIGAGLRTEATRMLVRAERMPEALAELVEAYEAAVPEAERSAEVEHVDEMEQIRHRILQIEADYREEGLSAQPGRRPPEHLADDSRSRAALERGVEIRVLYQPVSRDDPATAAYAARATGWGMRIRVLDEAFTRMIIFDRRVAVIPAAADNRSAAFVEDPAVVAVLAAGFLRDWERAERIRWEVTDRTTEAPVHDMVGTLLAQGLTQRAIAGRMGLSERTVAGHIARLRDLYDAETLFQLGWLMRGGVDE</sequence>
<evidence type="ECO:0000256" key="1">
    <source>
        <dbReference type="SAM" id="MobiDB-lite"/>
    </source>
</evidence>
<dbReference type="Proteomes" id="UP001596066">
    <property type="component" value="Unassembled WGS sequence"/>
</dbReference>
<gene>
    <name evidence="2" type="ORF">ACFPZF_17105</name>
</gene>
<dbReference type="PANTHER" id="PTHR34293">
    <property type="entry name" value="HTH-TYPE TRANSCRIPTIONAL REGULATOR TRMBL2"/>
    <property type="match status" value="1"/>
</dbReference>
<evidence type="ECO:0000313" key="3">
    <source>
        <dbReference type="Proteomes" id="UP001596066"/>
    </source>
</evidence>
<dbReference type="Gene3D" id="3.30.870.10">
    <property type="entry name" value="Endonuclease Chain A"/>
    <property type="match status" value="1"/>
</dbReference>
<dbReference type="InterPro" id="IPR051797">
    <property type="entry name" value="TrmB-like"/>
</dbReference>
<dbReference type="SUPFAM" id="SSF56024">
    <property type="entry name" value="Phospholipase D/nuclease"/>
    <property type="match status" value="1"/>
</dbReference>
<protein>
    <submittedName>
        <fullName evidence="2">LuxR family transcriptional regulator</fullName>
    </submittedName>
</protein>
<dbReference type="EMBL" id="JBHSOC010000026">
    <property type="protein sequence ID" value="MFC5643070.1"/>
    <property type="molecule type" value="Genomic_DNA"/>
</dbReference>
<feature type="region of interest" description="Disordered" evidence="1">
    <location>
        <begin position="137"/>
        <end position="156"/>
    </location>
</feature>
<dbReference type="SUPFAM" id="SSF46894">
    <property type="entry name" value="C-terminal effector domain of the bipartite response regulators"/>
    <property type="match status" value="1"/>
</dbReference>
<dbReference type="InterPro" id="IPR036388">
    <property type="entry name" value="WH-like_DNA-bd_sf"/>
</dbReference>
<name>A0ABW0VCJ4_9ACTN</name>
<comment type="caution">
    <text evidence="2">The sequence shown here is derived from an EMBL/GenBank/DDBJ whole genome shotgun (WGS) entry which is preliminary data.</text>
</comment>
<dbReference type="InterPro" id="IPR016032">
    <property type="entry name" value="Sig_transdc_resp-reg_C-effctor"/>
</dbReference>
<dbReference type="PANTHER" id="PTHR34293:SF1">
    <property type="entry name" value="HTH-TYPE TRANSCRIPTIONAL REGULATOR TRMBL2"/>
    <property type="match status" value="1"/>
</dbReference>
<organism evidence="2 3">
    <name type="scientific">Kitasatospora cinereorecta</name>
    <dbReference type="NCBI Taxonomy" id="285560"/>
    <lineage>
        <taxon>Bacteria</taxon>
        <taxon>Bacillati</taxon>
        <taxon>Actinomycetota</taxon>
        <taxon>Actinomycetes</taxon>
        <taxon>Kitasatosporales</taxon>
        <taxon>Streptomycetaceae</taxon>
        <taxon>Kitasatospora</taxon>
    </lineage>
</organism>
<keyword evidence="3" id="KW-1185">Reference proteome</keyword>
<dbReference type="RefSeq" id="WP_346140417.1">
    <property type="nucleotide sequence ID" value="NZ_BAAAUA010000001.1"/>
</dbReference>
<feature type="compositionally biased region" description="Basic and acidic residues" evidence="1">
    <location>
        <begin position="145"/>
        <end position="156"/>
    </location>
</feature>
<dbReference type="Gene3D" id="1.10.10.10">
    <property type="entry name" value="Winged helix-like DNA-binding domain superfamily/Winged helix DNA-binding domain"/>
    <property type="match status" value="1"/>
</dbReference>
<proteinExistence type="predicted"/>
<evidence type="ECO:0000313" key="2">
    <source>
        <dbReference type="EMBL" id="MFC5643070.1"/>
    </source>
</evidence>
<accession>A0ABW0VCJ4</accession>
<reference evidence="3" key="1">
    <citation type="journal article" date="2019" name="Int. J. Syst. Evol. Microbiol.">
        <title>The Global Catalogue of Microorganisms (GCM) 10K type strain sequencing project: providing services to taxonomists for standard genome sequencing and annotation.</title>
        <authorList>
            <consortium name="The Broad Institute Genomics Platform"/>
            <consortium name="The Broad Institute Genome Sequencing Center for Infectious Disease"/>
            <person name="Wu L."/>
            <person name="Ma J."/>
        </authorList>
    </citation>
    <scope>NUCLEOTIDE SEQUENCE [LARGE SCALE GENOMIC DNA]</scope>
    <source>
        <strain evidence="3">CGMCC 4.1622</strain>
    </source>
</reference>